<proteinExistence type="predicted"/>
<dbReference type="EMBL" id="JADKPV010000004">
    <property type="protein sequence ID" value="MBF4501439.1"/>
    <property type="molecule type" value="Genomic_DNA"/>
</dbReference>
<dbReference type="PANTHER" id="PTHR42794">
    <property type="entry name" value="HEMIN IMPORT ATP-BINDING PROTEIN HMUV"/>
    <property type="match status" value="1"/>
</dbReference>
<dbReference type="InterPro" id="IPR027417">
    <property type="entry name" value="P-loop_NTPase"/>
</dbReference>
<keyword evidence="1" id="KW-0813">Transport</keyword>
<dbReference type="Pfam" id="PF00005">
    <property type="entry name" value="ABC_tran"/>
    <property type="match status" value="1"/>
</dbReference>
<name>A0A8J7KLL5_9BACL</name>
<dbReference type="AlphaFoldDB" id="A0A8J7KLL5"/>
<dbReference type="RefSeq" id="WP_194562924.1">
    <property type="nucleotide sequence ID" value="NZ_JADKPV010000004.1"/>
</dbReference>
<dbReference type="Gene3D" id="3.40.50.300">
    <property type="entry name" value="P-loop containing nucleotide triphosphate hydrolases"/>
    <property type="match status" value="1"/>
</dbReference>
<dbReference type="PANTHER" id="PTHR42794:SF1">
    <property type="entry name" value="HEMIN IMPORT ATP-BINDING PROTEIN HMUV"/>
    <property type="match status" value="1"/>
</dbReference>
<comment type="caution">
    <text evidence="6">The sequence shown here is derived from an EMBL/GenBank/DDBJ whole genome shotgun (WGS) entry which is preliminary data.</text>
</comment>
<gene>
    <name evidence="6" type="ORF">IRY55_08700</name>
</gene>
<protein>
    <submittedName>
        <fullName evidence="6">ABC transporter ATP-binding protein</fullName>
    </submittedName>
</protein>
<dbReference type="GO" id="GO:0016887">
    <property type="term" value="F:ATP hydrolysis activity"/>
    <property type="evidence" value="ECO:0007669"/>
    <property type="project" value="InterPro"/>
</dbReference>
<dbReference type="InterPro" id="IPR003439">
    <property type="entry name" value="ABC_transporter-like_ATP-bd"/>
</dbReference>
<dbReference type="Proteomes" id="UP000622653">
    <property type="component" value="Unassembled WGS sequence"/>
</dbReference>
<dbReference type="SUPFAM" id="SSF52540">
    <property type="entry name" value="P-loop containing nucleoside triphosphate hydrolases"/>
    <property type="match status" value="1"/>
</dbReference>
<accession>A0A8J7KLL5</accession>
<reference evidence="6" key="1">
    <citation type="submission" date="2020-11" db="EMBL/GenBank/DDBJ databases">
        <title>Multidrug resistant novel bacterium Savagea serpentis sp. nov., isolated from the scats of a vine snake (Ahaetulla nasuta).</title>
        <authorList>
            <person name="Venkata Ramana V."/>
            <person name="Vikas Patil S."/>
            <person name="Yogita Lugani V."/>
        </authorList>
    </citation>
    <scope>NUCLEOTIDE SEQUENCE</scope>
    <source>
        <strain evidence="6">SN6</strain>
    </source>
</reference>
<keyword evidence="3 6" id="KW-0067">ATP-binding</keyword>
<evidence type="ECO:0000259" key="5">
    <source>
        <dbReference type="PROSITE" id="PS50893"/>
    </source>
</evidence>
<dbReference type="PROSITE" id="PS50893">
    <property type="entry name" value="ABC_TRANSPORTER_2"/>
    <property type="match status" value="1"/>
</dbReference>
<keyword evidence="4" id="KW-1278">Translocase</keyword>
<evidence type="ECO:0000256" key="1">
    <source>
        <dbReference type="ARBA" id="ARBA00022448"/>
    </source>
</evidence>
<evidence type="ECO:0000256" key="4">
    <source>
        <dbReference type="ARBA" id="ARBA00022967"/>
    </source>
</evidence>
<evidence type="ECO:0000256" key="2">
    <source>
        <dbReference type="ARBA" id="ARBA00022741"/>
    </source>
</evidence>
<keyword evidence="7" id="KW-1185">Reference proteome</keyword>
<dbReference type="GO" id="GO:0005524">
    <property type="term" value="F:ATP binding"/>
    <property type="evidence" value="ECO:0007669"/>
    <property type="project" value="UniProtKB-KW"/>
</dbReference>
<organism evidence="6 7">
    <name type="scientific">Savagea serpentis</name>
    <dbReference type="NCBI Taxonomy" id="2785297"/>
    <lineage>
        <taxon>Bacteria</taxon>
        <taxon>Bacillati</taxon>
        <taxon>Bacillota</taxon>
        <taxon>Bacilli</taxon>
        <taxon>Bacillales</taxon>
        <taxon>Caryophanaceae</taxon>
        <taxon>Savagea</taxon>
    </lineage>
</organism>
<keyword evidence="2" id="KW-0547">Nucleotide-binding</keyword>
<dbReference type="InterPro" id="IPR003593">
    <property type="entry name" value="AAA+_ATPase"/>
</dbReference>
<feature type="domain" description="ABC transporter" evidence="5">
    <location>
        <begin position="1"/>
        <end position="233"/>
    </location>
</feature>
<evidence type="ECO:0000256" key="3">
    <source>
        <dbReference type="ARBA" id="ARBA00022840"/>
    </source>
</evidence>
<dbReference type="SMART" id="SM00382">
    <property type="entry name" value="AAA"/>
    <property type="match status" value="1"/>
</dbReference>
<evidence type="ECO:0000313" key="6">
    <source>
        <dbReference type="EMBL" id="MBF4501439.1"/>
    </source>
</evidence>
<evidence type="ECO:0000313" key="7">
    <source>
        <dbReference type="Proteomes" id="UP000622653"/>
    </source>
</evidence>
<dbReference type="CDD" id="cd03214">
    <property type="entry name" value="ABC_Iron-Siderophores_B12_Hemin"/>
    <property type="match status" value="1"/>
</dbReference>
<sequence length="249" mass="27865">MLKVEQLHVKVGAFQLRGIDLELARGEVLGVLGPNGSGKSTFLKSLLNLYPIQSGTVTIDGINAQKMTASERARHVTLLSQMKTQTMGQTVYDLVETARYAVRTTDAKQEQAFLKEVLERFALSAYKNMPLAYLSGGELQRAYMAKAFAQESALILFDEPTTHLDLHYRAQFFEHLLYAKRANKASVVIVHDVNDALHYCDRVLVLRAGLPIAYGKPADILTQSFVEQLFQVRVATVIDPRNGMPKYLY</sequence>